<dbReference type="InterPro" id="IPR014710">
    <property type="entry name" value="RmlC-like_jellyroll"/>
</dbReference>
<dbReference type="GO" id="GO:0005829">
    <property type="term" value="C:cytosol"/>
    <property type="evidence" value="ECO:0007669"/>
    <property type="project" value="TreeGrafter"/>
</dbReference>
<keyword evidence="1" id="KW-0805">Transcription regulation</keyword>
<dbReference type="Pfam" id="PF13545">
    <property type="entry name" value="HTH_Crp_2"/>
    <property type="match status" value="1"/>
</dbReference>
<feature type="domain" description="Cyclic nucleotide-binding" evidence="4">
    <location>
        <begin position="13"/>
        <end position="135"/>
    </location>
</feature>
<evidence type="ECO:0000256" key="2">
    <source>
        <dbReference type="ARBA" id="ARBA00023125"/>
    </source>
</evidence>
<dbReference type="PANTHER" id="PTHR24567:SF74">
    <property type="entry name" value="HTH-TYPE TRANSCRIPTIONAL REGULATOR ARCR"/>
    <property type="match status" value="1"/>
</dbReference>
<dbReference type="GO" id="GO:0003700">
    <property type="term" value="F:DNA-binding transcription factor activity"/>
    <property type="evidence" value="ECO:0007669"/>
    <property type="project" value="TreeGrafter"/>
</dbReference>
<dbReference type="InterPro" id="IPR000595">
    <property type="entry name" value="cNMP-bd_dom"/>
</dbReference>
<gene>
    <name evidence="6" type="ORF">SAE02_30080</name>
</gene>
<dbReference type="SMART" id="SM00100">
    <property type="entry name" value="cNMP"/>
    <property type="match status" value="1"/>
</dbReference>
<dbReference type="CDD" id="cd00038">
    <property type="entry name" value="CAP_ED"/>
    <property type="match status" value="1"/>
</dbReference>
<dbReference type="OrthoDB" id="9776746at2"/>
<name>A0A512DRL4_9PROT</name>
<dbReference type="PROSITE" id="PS51063">
    <property type="entry name" value="HTH_CRP_2"/>
    <property type="match status" value="1"/>
</dbReference>
<dbReference type="InterPro" id="IPR012318">
    <property type="entry name" value="HTH_CRP"/>
</dbReference>
<keyword evidence="3" id="KW-0804">Transcription</keyword>
<evidence type="ECO:0000256" key="3">
    <source>
        <dbReference type="ARBA" id="ARBA00023163"/>
    </source>
</evidence>
<dbReference type="InterPro" id="IPR036388">
    <property type="entry name" value="WH-like_DNA-bd_sf"/>
</dbReference>
<dbReference type="Proteomes" id="UP000321523">
    <property type="component" value="Unassembled WGS sequence"/>
</dbReference>
<dbReference type="SUPFAM" id="SSF46785">
    <property type="entry name" value="Winged helix' DNA-binding domain"/>
    <property type="match status" value="1"/>
</dbReference>
<dbReference type="GO" id="GO:0003677">
    <property type="term" value="F:DNA binding"/>
    <property type="evidence" value="ECO:0007669"/>
    <property type="project" value="UniProtKB-KW"/>
</dbReference>
<dbReference type="Pfam" id="PF00027">
    <property type="entry name" value="cNMP_binding"/>
    <property type="match status" value="1"/>
</dbReference>
<accession>A0A512DRL4</accession>
<evidence type="ECO:0000313" key="7">
    <source>
        <dbReference type="Proteomes" id="UP000321523"/>
    </source>
</evidence>
<evidence type="ECO:0000259" key="4">
    <source>
        <dbReference type="PROSITE" id="PS50042"/>
    </source>
</evidence>
<dbReference type="SMART" id="SM00419">
    <property type="entry name" value="HTH_CRP"/>
    <property type="match status" value="1"/>
</dbReference>
<dbReference type="EMBL" id="BJYZ01000013">
    <property type="protein sequence ID" value="GEO38860.1"/>
    <property type="molecule type" value="Genomic_DNA"/>
</dbReference>
<dbReference type="InterPro" id="IPR050397">
    <property type="entry name" value="Env_Response_Regulators"/>
</dbReference>
<sequence length="222" mass="23578">MSTAPDWLHSLPALASLDAEAFDLLAKAATKVDVKAGTVLFRPGDACSSFLIVLTGSVRVQLLSEAGREIVLYRVGTGSTCVLTTSCLIGNEGYGAEGIAETAVSAVALPKDSFDRLITCSTAFRDFVFHSFGARLTDLMKLVSEVAFGRIDCRLAEALVSHTPQGGPIALTHQALAVELGTAREVISRHLKDFQRRGLVDLGRGHLEVRNVSGLRDLAASP</sequence>
<dbReference type="RefSeq" id="WP_044429404.1">
    <property type="nucleotide sequence ID" value="NZ_BJYZ01000013.1"/>
</dbReference>
<organism evidence="6 7">
    <name type="scientific">Skermanella aerolata</name>
    <dbReference type="NCBI Taxonomy" id="393310"/>
    <lineage>
        <taxon>Bacteria</taxon>
        <taxon>Pseudomonadati</taxon>
        <taxon>Pseudomonadota</taxon>
        <taxon>Alphaproteobacteria</taxon>
        <taxon>Rhodospirillales</taxon>
        <taxon>Azospirillaceae</taxon>
        <taxon>Skermanella</taxon>
    </lineage>
</organism>
<evidence type="ECO:0000259" key="5">
    <source>
        <dbReference type="PROSITE" id="PS51063"/>
    </source>
</evidence>
<dbReference type="PROSITE" id="PS50042">
    <property type="entry name" value="CNMP_BINDING_3"/>
    <property type="match status" value="1"/>
</dbReference>
<dbReference type="SUPFAM" id="SSF51206">
    <property type="entry name" value="cAMP-binding domain-like"/>
    <property type="match status" value="1"/>
</dbReference>
<protein>
    <submittedName>
        <fullName evidence="6">Crp/Fnr family transcriptional regulator</fullName>
    </submittedName>
</protein>
<dbReference type="InterPro" id="IPR036390">
    <property type="entry name" value="WH_DNA-bd_sf"/>
</dbReference>
<evidence type="ECO:0000313" key="6">
    <source>
        <dbReference type="EMBL" id="GEO38860.1"/>
    </source>
</evidence>
<feature type="domain" description="HTH crp-type" evidence="5">
    <location>
        <begin position="149"/>
        <end position="213"/>
    </location>
</feature>
<evidence type="ECO:0000256" key="1">
    <source>
        <dbReference type="ARBA" id="ARBA00023015"/>
    </source>
</evidence>
<dbReference type="InterPro" id="IPR018490">
    <property type="entry name" value="cNMP-bd_dom_sf"/>
</dbReference>
<dbReference type="PANTHER" id="PTHR24567">
    <property type="entry name" value="CRP FAMILY TRANSCRIPTIONAL REGULATORY PROTEIN"/>
    <property type="match status" value="1"/>
</dbReference>
<keyword evidence="7" id="KW-1185">Reference proteome</keyword>
<dbReference type="Gene3D" id="2.60.120.10">
    <property type="entry name" value="Jelly Rolls"/>
    <property type="match status" value="1"/>
</dbReference>
<proteinExistence type="predicted"/>
<keyword evidence="2" id="KW-0238">DNA-binding</keyword>
<dbReference type="AlphaFoldDB" id="A0A512DRL4"/>
<reference evidence="6 7" key="1">
    <citation type="submission" date="2019-07" db="EMBL/GenBank/DDBJ databases">
        <title>Whole genome shotgun sequence of Skermanella aerolata NBRC 106429.</title>
        <authorList>
            <person name="Hosoyama A."/>
            <person name="Uohara A."/>
            <person name="Ohji S."/>
            <person name="Ichikawa N."/>
        </authorList>
    </citation>
    <scope>NUCLEOTIDE SEQUENCE [LARGE SCALE GENOMIC DNA]</scope>
    <source>
        <strain evidence="6 7">NBRC 106429</strain>
    </source>
</reference>
<comment type="caution">
    <text evidence="6">The sequence shown here is derived from an EMBL/GenBank/DDBJ whole genome shotgun (WGS) entry which is preliminary data.</text>
</comment>
<dbReference type="Gene3D" id="1.10.10.10">
    <property type="entry name" value="Winged helix-like DNA-binding domain superfamily/Winged helix DNA-binding domain"/>
    <property type="match status" value="1"/>
</dbReference>